<dbReference type="OrthoDB" id="4646997at2759"/>
<keyword evidence="2" id="KW-1185">Reference proteome</keyword>
<accession>A0A8H5NDW8</accession>
<protein>
    <submittedName>
        <fullName evidence="1">Uncharacterized protein</fullName>
    </submittedName>
</protein>
<dbReference type="EMBL" id="JAAOAQ010000185">
    <property type="protein sequence ID" value="KAF5562522.1"/>
    <property type="molecule type" value="Genomic_DNA"/>
</dbReference>
<sequence length="433" mass="47532">MTKRGSLLPEFKNQPFELNAKLSEKARTQIDKFINGPEVKDPVISKHYLVGKQLPLPPSTLQLQATRAVLRAKDPDEVGQPLNTFINGPEDEDPDISKHYLVGKYGTKLGEIWAALVTVTAYKHKAANAFNTTTATDPAPTQEAETNQRLDIPIPISTILAQAIQAAIVVLPITRVLNLLSYCTQPIGSQPVVDFRTERQTMRLAIPGVDDPIVTIDEGSSYAEQVRSKDLPPEDSVVLLITRVLNLISYCTQPFGAQPVADFRTEQQKMSLQIPGVDGAIIAIDDGGLSLKVNIGPSDKPNVAIALLEAKRRLVVDHGKPKMSDECLAQMTCEAILARARSPGEQVDNERAIVINATSHYVCFLEFHVTATYFEKMNAGLLPIEPLKVTATHWFDLSDVKGRKGVLDNIRGLVGMALDYEPPEDDGDEAIKW</sequence>
<dbReference type="AlphaFoldDB" id="A0A8H5NDW8"/>
<dbReference type="Proteomes" id="UP000582016">
    <property type="component" value="Unassembled WGS sequence"/>
</dbReference>
<evidence type="ECO:0000313" key="2">
    <source>
        <dbReference type="Proteomes" id="UP000582016"/>
    </source>
</evidence>
<reference evidence="1 2" key="1">
    <citation type="submission" date="2020-05" db="EMBL/GenBank/DDBJ databases">
        <title>Identification and distribution of gene clusters putatively required for synthesis of sphingolipid metabolism inhibitors in phylogenetically diverse species of the filamentous fungus Fusarium.</title>
        <authorList>
            <person name="Kim H.-S."/>
            <person name="Busman M."/>
            <person name="Brown D.W."/>
            <person name="Divon H."/>
            <person name="Uhlig S."/>
            <person name="Proctor R.H."/>
        </authorList>
    </citation>
    <scope>NUCLEOTIDE SEQUENCE [LARGE SCALE GENOMIC DNA]</scope>
    <source>
        <strain evidence="1 2">NRRL 13617</strain>
    </source>
</reference>
<name>A0A8H5NDW8_9HYPO</name>
<comment type="caution">
    <text evidence="1">The sequence shown here is derived from an EMBL/GenBank/DDBJ whole genome shotgun (WGS) entry which is preliminary data.</text>
</comment>
<gene>
    <name evidence="1" type="ORF">FPHYL_5618</name>
</gene>
<evidence type="ECO:0000313" key="1">
    <source>
        <dbReference type="EMBL" id="KAF5562522.1"/>
    </source>
</evidence>
<organism evidence="1 2">
    <name type="scientific">Fusarium phyllophilum</name>
    <dbReference type="NCBI Taxonomy" id="47803"/>
    <lineage>
        <taxon>Eukaryota</taxon>
        <taxon>Fungi</taxon>
        <taxon>Dikarya</taxon>
        <taxon>Ascomycota</taxon>
        <taxon>Pezizomycotina</taxon>
        <taxon>Sordariomycetes</taxon>
        <taxon>Hypocreomycetidae</taxon>
        <taxon>Hypocreales</taxon>
        <taxon>Nectriaceae</taxon>
        <taxon>Fusarium</taxon>
        <taxon>Fusarium fujikuroi species complex</taxon>
    </lineage>
</organism>
<proteinExistence type="predicted"/>